<evidence type="ECO:0000313" key="6">
    <source>
        <dbReference type="EMBL" id="KOY84052.1"/>
    </source>
</evidence>
<dbReference type="RefSeq" id="WP_053993244.1">
    <property type="nucleotide sequence ID" value="NZ_CP065643.1"/>
</dbReference>
<name>A0A0M9DP07_9BACI</name>
<keyword evidence="7" id="KW-1185">Reference proteome</keyword>
<dbReference type="EMBL" id="LGCI01000002">
    <property type="protein sequence ID" value="KOY84052.1"/>
    <property type="molecule type" value="Genomic_DNA"/>
</dbReference>
<protein>
    <submittedName>
        <fullName evidence="6">Transcriptional regulator</fullName>
    </submittedName>
</protein>
<dbReference type="STRING" id="33935.ADM90_01165"/>
<dbReference type="InterPro" id="IPR009057">
    <property type="entry name" value="Homeodomain-like_sf"/>
</dbReference>
<dbReference type="PATRIC" id="fig|33935.3.peg.3077"/>
<organism evidence="6 7">
    <name type="scientific">Lysinibacillus macroides</name>
    <dbReference type="NCBI Taxonomy" id="33935"/>
    <lineage>
        <taxon>Bacteria</taxon>
        <taxon>Bacillati</taxon>
        <taxon>Bacillota</taxon>
        <taxon>Bacilli</taxon>
        <taxon>Bacillales</taxon>
        <taxon>Bacillaceae</taxon>
        <taxon>Lysinibacillus</taxon>
    </lineage>
</organism>
<sequence length="289" mass="33019">MGNQTIQQLIQEKYQELSKSQQKVATFILKNLQTVGVHSASYVGEKAGVSETTVIRFCYALGLSGYAQLQRQVTMHLFNKGNASSLQNYLQSKQALFENPRFYVKTMEKDASRILNMANNINEEDFNRASVLLHEKKKIYIAGNGSSHLAAQWLHFTLNLLRPNVVLLNFETSEVIRVIQEIDEDSVVIILSFHRYFKEPIQFAAEIQEKKCEIIGITDSQIAPITQYATITFVNEQQQEVSTIDAMPALIAFLNTLIAGMTAQNHDYYENQRVKYDDFENSFLANRWS</sequence>
<dbReference type="Pfam" id="PF01418">
    <property type="entry name" value="HTH_6"/>
    <property type="match status" value="1"/>
</dbReference>
<dbReference type="CDD" id="cd05013">
    <property type="entry name" value="SIS_RpiR"/>
    <property type="match status" value="1"/>
</dbReference>
<evidence type="ECO:0000259" key="4">
    <source>
        <dbReference type="PROSITE" id="PS51071"/>
    </source>
</evidence>
<dbReference type="Gene3D" id="1.10.10.10">
    <property type="entry name" value="Winged helix-like DNA-binding domain superfamily/Winged helix DNA-binding domain"/>
    <property type="match status" value="1"/>
</dbReference>
<dbReference type="OrthoDB" id="2930at2"/>
<dbReference type="InterPro" id="IPR035472">
    <property type="entry name" value="RpiR-like_SIS"/>
</dbReference>
<dbReference type="InterPro" id="IPR000281">
    <property type="entry name" value="HTH_RpiR"/>
</dbReference>
<dbReference type="Gene3D" id="3.40.50.10490">
    <property type="entry name" value="Glucose-6-phosphate isomerase like protein, domain 1"/>
    <property type="match status" value="1"/>
</dbReference>
<dbReference type="InterPro" id="IPR036388">
    <property type="entry name" value="WH-like_DNA-bd_sf"/>
</dbReference>
<dbReference type="GO" id="GO:0097367">
    <property type="term" value="F:carbohydrate derivative binding"/>
    <property type="evidence" value="ECO:0007669"/>
    <property type="project" value="InterPro"/>
</dbReference>
<dbReference type="PANTHER" id="PTHR30514">
    <property type="entry name" value="GLUCOKINASE"/>
    <property type="match status" value="1"/>
</dbReference>
<dbReference type="Proteomes" id="UP000037977">
    <property type="component" value="Unassembled WGS sequence"/>
</dbReference>
<evidence type="ECO:0000313" key="7">
    <source>
        <dbReference type="Proteomes" id="UP000037977"/>
    </source>
</evidence>
<evidence type="ECO:0000256" key="2">
    <source>
        <dbReference type="ARBA" id="ARBA00023125"/>
    </source>
</evidence>
<feature type="domain" description="SIS" evidence="5">
    <location>
        <begin position="129"/>
        <end position="267"/>
    </location>
</feature>
<dbReference type="GO" id="GO:1901135">
    <property type="term" value="P:carbohydrate derivative metabolic process"/>
    <property type="evidence" value="ECO:0007669"/>
    <property type="project" value="InterPro"/>
</dbReference>
<evidence type="ECO:0000256" key="1">
    <source>
        <dbReference type="ARBA" id="ARBA00023015"/>
    </source>
</evidence>
<dbReference type="AlphaFoldDB" id="A0A0M9DP07"/>
<proteinExistence type="predicted"/>
<evidence type="ECO:0000259" key="5">
    <source>
        <dbReference type="PROSITE" id="PS51464"/>
    </source>
</evidence>
<dbReference type="InterPro" id="IPR046348">
    <property type="entry name" value="SIS_dom_sf"/>
</dbReference>
<dbReference type="SUPFAM" id="SSF53697">
    <property type="entry name" value="SIS domain"/>
    <property type="match status" value="1"/>
</dbReference>
<dbReference type="Pfam" id="PF01380">
    <property type="entry name" value="SIS"/>
    <property type="match status" value="1"/>
</dbReference>
<dbReference type="PROSITE" id="PS51071">
    <property type="entry name" value="HTH_RPIR"/>
    <property type="match status" value="1"/>
</dbReference>
<accession>A0A0M9DP07</accession>
<keyword evidence="3" id="KW-0804">Transcription</keyword>
<keyword evidence="1" id="KW-0805">Transcription regulation</keyword>
<dbReference type="SUPFAM" id="SSF46689">
    <property type="entry name" value="Homeodomain-like"/>
    <property type="match status" value="1"/>
</dbReference>
<dbReference type="PROSITE" id="PS51464">
    <property type="entry name" value="SIS"/>
    <property type="match status" value="1"/>
</dbReference>
<dbReference type="GO" id="GO:0003677">
    <property type="term" value="F:DNA binding"/>
    <property type="evidence" value="ECO:0007669"/>
    <property type="project" value="UniProtKB-KW"/>
</dbReference>
<keyword evidence="2" id="KW-0238">DNA-binding</keyword>
<dbReference type="GO" id="GO:0003700">
    <property type="term" value="F:DNA-binding transcription factor activity"/>
    <property type="evidence" value="ECO:0007669"/>
    <property type="project" value="InterPro"/>
</dbReference>
<dbReference type="PANTHER" id="PTHR30514:SF18">
    <property type="entry name" value="RPIR-FAMILY TRANSCRIPTIONAL REGULATOR"/>
    <property type="match status" value="1"/>
</dbReference>
<dbReference type="InterPro" id="IPR047640">
    <property type="entry name" value="RpiR-like"/>
</dbReference>
<reference evidence="6 7" key="1">
    <citation type="submission" date="2015-07" db="EMBL/GenBank/DDBJ databases">
        <title>Genome sequencing project for genomic taxonomy and phylogenomics of Bacillus-like bacteria.</title>
        <authorList>
            <person name="Liu B."/>
            <person name="Wang J."/>
            <person name="Zhu Y."/>
            <person name="Liu G."/>
            <person name="Chen Q."/>
            <person name="Chen Z."/>
            <person name="Che J."/>
            <person name="Ge C."/>
            <person name="Shi H."/>
            <person name="Pan Z."/>
            <person name="Liu X."/>
        </authorList>
    </citation>
    <scope>NUCLEOTIDE SEQUENCE [LARGE SCALE GENOMIC DNA]</scope>
    <source>
        <strain evidence="6 7">DSM 54</strain>
    </source>
</reference>
<dbReference type="InterPro" id="IPR001347">
    <property type="entry name" value="SIS_dom"/>
</dbReference>
<evidence type="ECO:0000256" key="3">
    <source>
        <dbReference type="ARBA" id="ARBA00023163"/>
    </source>
</evidence>
<comment type="caution">
    <text evidence="6">The sequence shown here is derived from an EMBL/GenBank/DDBJ whole genome shotgun (WGS) entry which is preliminary data.</text>
</comment>
<gene>
    <name evidence="6" type="ORF">ADM90_01165</name>
</gene>
<feature type="domain" description="HTH rpiR-type" evidence="4">
    <location>
        <begin position="4"/>
        <end position="80"/>
    </location>
</feature>